<dbReference type="Proteomes" id="UP000241444">
    <property type="component" value="Unassembled WGS sequence"/>
</dbReference>
<accession>A0A2P7BNM2</accession>
<dbReference type="AlphaFoldDB" id="A0A2P7BNM2"/>
<comment type="caution">
    <text evidence="2">The sequence shown here is derived from an EMBL/GenBank/DDBJ whole genome shotgun (WGS) entry which is preliminary data.</text>
</comment>
<keyword evidence="3" id="KW-1185">Reference proteome</keyword>
<organism evidence="2 3">
    <name type="scientific">Phyllobacterium brassicacearum</name>
    <dbReference type="NCBI Taxonomy" id="314235"/>
    <lineage>
        <taxon>Bacteria</taxon>
        <taxon>Pseudomonadati</taxon>
        <taxon>Pseudomonadota</taxon>
        <taxon>Alphaproteobacteria</taxon>
        <taxon>Hyphomicrobiales</taxon>
        <taxon>Phyllobacteriaceae</taxon>
        <taxon>Phyllobacterium</taxon>
    </lineage>
</organism>
<proteinExistence type="predicted"/>
<dbReference type="EMBL" id="PGGO01000011">
    <property type="protein sequence ID" value="PSH68059.1"/>
    <property type="molecule type" value="Genomic_DNA"/>
</dbReference>
<dbReference type="RefSeq" id="WP_106712097.1">
    <property type="nucleotide sequence ID" value="NZ_PGGO01000011.1"/>
</dbReference>
<evidence type="ECO:0008006" key="4">
    <source>
        <dbReference type="Google" id="ProtNLM"/>
    </source>
</evidence>
<sequence>MNRFAAIIVFLTALSFGWVPVFAAPGRLAAEMGATSSTSAHVHRSDGCTEERHHCSQDVKQQHPAVCAACIGVPAVNIPIMVAQQPSIVIPRGEELPLVARTDAPLPRPPRM</sequence>
<keyword evidence="1" id="KW-0732">Signal</keyword>
<gene>
    <name evidence="2" type="ORF">CU102_15995</name>
</gene>
<evidence type="ECO:0000313" key="3">
    <source>
        <dbReference type="Proteomes" id="UP000241444"/>
    </source>
</evidence>
<evidence type="ECO:0000313" key="2">
    <source>
        <dbReference type="EMBL" id="PSH68059.1"/>
    </source>
</evidence>
<protein>
    <recommendedName>
        <fullName evidence="4">DUF2946 domain-containing protein</fullName>
    </recommendedName>
</protein>
<evidence type="ECO:0000256" key="1">
    <source>
        <dbReference type="SAM" id="SignalP"/>
    </source>
</evidence>
<reference evidence="3" key="1">
    <citation type="submission" date="2017-11" db="EMBL/GenBank/DDBJ databases">
        <authorList>
            <person name="Kuznetsova I."/>
            <person name="Sazanova A."/>
            <person name="Chirak E."/>
            <person name="Safronova V."/>
            <person name="Willems A."/>
        </authorList>
    </citation>
    <scope>NUCLEOTIDE SEQUENCE [LARGE SCALE GENOMIC DNA]</scope>
    <source>
        <strain evidence="3">STM 196</strain>
    </source>
</reference>
<dbReference type="OrthoDB" id="8117206at2"/>
<feature type="chain" id="PRO_5015183143" description="DUF2946 domain-containing protein" evidence="1">
    <location>
        <begin position="24"/>
        <end position="112"/>
    </location>
</feature>
<name>A0A2P7BNM2_9HYPH</name>
<feature type="signal peptide" evidence="1">
    <location>
        <begin position="1"/>
        <end position="23"/>
    </location>
</feature>